<dbReference type="Pfam" id="PF00673">
    <property type="entry name" value="Ribosomal_L5_C"/>
    <property type="match status" value="1"/>
</dbReference>
<dbReference type="EMBL" id="PCVM01000006">
    <property type="protein sequence ID" value="PIQ73847.1"/>
    <property type="molecule type" value="Genomic_DNA"/>
</dbReference>
<evidence type="ECO:0000256" key="1">
    <source>
        <dbReference type="ARBA" id="ARBA00008553"/>
    </source>
</evidence>
<dbReference type="HAMAP" id="MF_01333_B">
    <property type="entry name" value="Ribosomal_uL5_B"/>
    <property type="match status" value="1"/>
</dbReference>
<organism evidence="9 10">
    <name type="scientific">Candidatus Roizmanbacteria bacterium CG11_big_fil_rev_8_21_14_0_20_36_8</name>
    <dbReference type="NCBI Taxonomy" id="1974856"/>
    <lineage>
        <taxon>Bacteria</taxon>
        <taxon>Candidatus Roizmaniibacteriota</taxon>
    </lineage>
</organism>
<dbReference type="InterPro" id="IPR031310">
    <property type="entry name" value="Ribosomal_uL5_N"/>
</dbReference>
<evidence type="ECO:0000259" key="7">
    <source>
        <dbReference type="Pfam" id="PF00281"/>
    </source>
</evidence>
<feature type="domain" description="Large ribosomal subunit protein uL5 N-terminal" evidence="7">
    <location>
        <begin position="26"/>
        <end position="80"/>
    </location>
</feature>
<keyword evidence="5" id="KW-0699">rRNA-binding</keyword>
<dbReference type="GO" id="GO:1990904">
    <property type="term" value="C:ribonucleoprotein complex"/>
    <property type="evidence" value="ECO:0007669"/>
    <property type="project" value="UniProtKB-KW"/>
</dbReference>
<evidence type="ECO:0000256" key="5">
    <source>
        <dbReference type="HAMAP-Rule" id="MF_01333"/>
    </source>
</evidence>
<evidence type="ECO:0000256" key="3">
    <source>
        <dbReference type="ARBA" id="ARBA00023274"/>
    </source>
</evidence>
<feature type="domain" description="Large ribosomal subunit protein uL5 C-terminal" evidence="8">
    <location>
        <begin position="84"/>
        <end position="177"/>
    </location>
</feature>
<dbReference type="InterPro" id="IPR031309">
    <property type="entry name" value="Ribosomal_uL5_C"/>
</dbReference>
<dbReference type="PANTHER" id="PTHR11994">
    <property type="entry name" value="60S RIBOSOMAL PROTEIN L11-RELATED"/>
    <property type="match status" value="1"/>
</dbReference>
<comment type="similarity">
    <text evidence="1 5 6">Belongs to the universal ribosomal protein uL5 family.</text>
</comment>
<keyword evidence="5" id="KW-0820">tRNA-binding</keyword>
<dbReference type="FunFam" id="3.30.1440.10:FF:000001">
    <property type="entry name" value="50S ribosomal protein L5"/>
    <property type="match status" value="1"/>
</dbReference>
<evidence type="ECO:0000256" key="4">
    <source>
        <dbReference type="ARBA" id="ARBA00035245"/>
    </source>
</evidence>
<evidence type="ECO:0000256" key="2">
    <source>
        <dbReference type="ARBA" id="ARBA00022980"/>
    </source>
</evidence>
<dbReference type="InterPro" id="IPR020930">
    <property type="entry name" value="Ribosomal_uL5_bac-type"/>
</dbReference>
<dbReference type="PROSITE" id="PS00358">
    <property type="entry name" value="RIBOSOMAL_L5"/>
    <property type="match status" value="1"/>
</dbReference>
<keyword evidence="5" id="KW-0694">RNA-binding</keyword>
<dbReference type="GO" id="GO:0000049">
    <property type="term" value="F:tRNA binding"/>
    <property type="evidence" value="ECO:0007669"/>
    <property type="project" value="UniProtKB-UniRule"/>
</dbReference>
<dbReference type="GO" id="GO:0006412">
    <property type="term" value="P:translation"/>
    <property type="evidence" value="ECO:0007669"/>
    <property type="project" value="UniProtKB-UniRule"/>
</dbReference>
<protein>
    <recommendedName>
        <fullName evidence="4 5">Large ribosomal subunit protein uL5</fullName>
    </recommendedName>
</protein>
<dbReference type="GO" id="GO:0003735">
    <property type="term" value="F:structural constituent of ribosome"/>
    <property type="evidence" value="ECO:0007669"/>
    <property type="project" value="InterPro"/>
</dbReference>
<evidence type="ECO:0000256" key="6">
    <source>
        <dbReference type="RuleBase" id="RU003930"/>
    </source>
</evidence>
<sequence>MSAIKENYNLTIKKDLKKEFGIKNDFAVPAISKIVINVGVGEAVTNKKAIEHVFDQVQQIAGQKPVITKARKSIAAYKIRIGLPIGVKVTLRGKKMYYFFEKLVNVVIPRLRDFRGIIPSAVDQHGNLNIGFTEQTLFPEIEYDKIDKLRGLEVTVVTTAKDRAQGKKLFELFGIMFQDTEKVKK</sequence>
<dbReference type="PIRSF" id="PIRSF002161">
    <property type="entry name" value="Ribosomal_L5"/>
    <property type="match status" value="1"/>
</dbReference>
<evidence type="ECO:0000313" key="10">
    <source>
        <dbReference type="Proteomes" id="UP000231056"/>
    </source>
</evidence>
<comment type="caution">
    <text evidence="9">The sequence shown here is derived from an EMBL/GenBank/DDBJ whole genome shotgun (WGS) entry which is preliminary data.</text>
</comment>
<gene>
    <name evidence="5" type="primary">rplE</name>
    <name evidence="9" type="ORF">COV58_00305</name>
</gene>
<comment type="function">
    <text evidence="5">This is 1 of the proteins that bind and probably mediate the attachment of the 5S RNA into the large ribosomal subunit, where it forms part of the central protuberance. In the 70S ribosome it contacts protein S13 of the 30S subunit (bridge B1b), connecting the 2 subunits; this bridge is implicated in subunit movement. Contacts the P site tRNA; the 5S rRNA and some of its associated proteins might help stabilize positioning of ribosome-bound tRNAs.</text>
</comment>
<dbReference type="NCBIfam" id="NF000585">
    <property type="entry name" value="PRK00010.1"/>
    <property type="match status" value="1"/>
</dbReference>
<dbReference type="InterPro" id="IPR002132">
    <property type="entry name" value="Ribosomal_uL5"/>
</dbReference>
<comment type="subunit">
    <text evidence="5">Part of the 50S ribosomal subunit; part of the 5S rRNA/L5/L18/L25 subcomplex. Contacts the 5S rRNA and the P site tRNA. Forms a bridge to the 30S subunit in the 70S ribosome.</text>
</comment>
<dbReference type="Pfam" id="PF00281">
    <property type="entry name" value="Ribosomal_L5"/>
    <property type="match status" value="1"/>
</dbReference>
<dbReference type="InterPro" id="IPR022803">
    <property type="entry name" value="Ribosomal_uL5_dom_sf"/>
</dbReference>
<keyword evidence="2 5" id="KW-0689">Ribosomal protein</keyword>
<dbReference type="GO" id="GO:0019843">
    <property type="term" value="F:rRNA binding"/>
    <property type="evidence" value="ECO:0007669"/>
    <property type="project" value="UniProtKB-UniRule"/>
</dbReference>
<reference evidence="9 10" key="1">
    <citation type="submission" date="2017-09" db="EMBL/GenBank/DDBJ databases">
        <title>Depth-based differentiation of microbial function through sediment-hosted aquifers and enrichment of novel symbionts in the deep terrestrial subsurface.</title>
        <authorList>
            <person name="Probst A.J."/>
            <person name="Ladd B."/>
            <person name="Jarett J.K."/>
            <person name="Geller-Mcgrath D.E."/>
            <person name="Sieber C.M."/>
            <person name="Emerson J.B."/>
            <person name="Anantharaman K."/>
            <person name="Thomas B.C."/>
            <person name="Malmstrom R."/>
            <person name="Stieglmeier M."/>
            <person name="Klingl A."/>
            <person name="Woyke T."/>
            <person name="Ryan C.M."/>
            <person name="Banfield J.F."/>
        </authorList>
    </citation>
    <scope>NUCLEOTIDE SEQUENCE [LARGE SCALE GENOMIC DNA]</scope>
    <source>
        <strain evidence="9">CG11_big_fil_rev_8_21_14_0_20_36_8</strain>
    </source>
</reference>
<dbReference type="Proteomes" id="UP000231056">
    <property type="component" value="Unassembled WGS sequence"/>
</dbReference>
<dbReference type="Gene3D" id="3.30.1440.10">
    <property type="match status" value="1"/>
</dbReference>
<proteinExistence type="inferred from homology"/>
<dbReference type="InterPro" id="IPR020929">
    <property type="entry name" value="Ribosomal_uL5_CS"/>
</dbReference>
<accession>A0A2M6IVK3</accession>
<keyword evidence="3 5" id="KW-0687">Ribonucleoprotein</keyword>
<dbReference type="AlphaFoldDB" id="A0A2M6IVK3"/>
<name>A0A2M6IVK3_9BACT</name>
<evidence type="ECO:0000259" key="8">
    <source>
        <dbReference type="Pfam" id="PF00673"/>
    </source>
</evidence>
<evidence type="ECO:0000313" key="9">
    <source>
        <dbReference type="EMBL" id="PIQ73847.1"/>
    </source>
</evidence>
<dbReference type="SUPFAM" id="SSF55282">
    <property type="entry name" value="RL5-like"/>
    <property type="match status" value="1"/>
</dbReference>
<dbReference type="GO" id="GO:0005840">
    <property type="term" value="C:ribosome"/>
    <property type="evidence" value="ECO:0007669"/>
    <property type="project" value="UniProtKB-KW"/>
</dbReference>